<dbReference type="Proteomes" id="UP000769157">
    <property type="component" value="Unassembled WGS sequence"/>
</dbReference>
<proteinExistence type="predicted"/>
<reference evidence="1" key="1">
    <citation type="journal article" date="2021" name="Open Biol.">
        <title>Shared evolutionary footprints suggest mitochondrial oxidative damage underlies multiple complex I losses in fungi.</title>
        <authorList>
            <person name="Schikora-Tamarit M.A."/>
            <person name="Marcet-Houben M."/>
            <person name="Nosek J."/>
            <person name="Gabaldon T."/>
        </authorList>
    </citation>
    <scope>NUCLEOTIDE SEQUENCE</scope>
    <source>
        <strain evidence="1">CBS6075</strain>
    </source>
</reference>
<organism evidence="1 2">
    <name type="scientific">Ogataea philodendri</name>
    <dbReference type="NCBI Taxonomy" id="1378263"/>
    <lineage>
        <taxon>Eukaryota</taxon>
        <taxon>Fungi</taxon>
        <taxon>Dikarya</taxon>
        <taxon>Ascomycota</taxon>
        <taxon>Saccharomycotina</taxon>
        <taxon>Pichiomycetes</taxon>
        <taxon>Pichiales</taxon>
        <taxon>Pichiaceae</taxon>
        <taxon>Ogataea</taxon>
    </lineage>
</organism>
<keyword evidence="2" id="KW-1185">Reference proteome</keyword>
<name>A0A9P8NYN5_9ASCO</name>
<dbReference type="RefSeq" id="XP_046059412.1">
    <property type="nucleotide sequence ID" value="XM_046206770.1"/>
</dbReference>
<dbReference type="EMBL" id="JAEUBE010000378">
    <property type="protein sequence ID" value="KAH3662323.1"/>
    <property type="molecule type" value="Genomic_DNA"/>
</dbReference>
<accession>A0A9P8NYN5</accession>
<dbReference type="AlphaFoldDB" id="A0A9P8NYN5"/>
<sequence>MFLAAVNNSLEVKLPVPLYLFCSEKPSSMCQIPRIPRYPKSKFPEIIFPDETRSNARRLIVEQMSFSKSVSDLSPILSLISSNGDSSSSSSSGSSSLSLWSSLVDSDESGESTDLSFEFRLTWGSSSTMSCTIFEHVPCGPLKVRSLKESKSVLVKLSTTFIM</sequence>
<protein>
    <submittedName>
        <fullName evidence="1">Uncharacterized protein</fullName>
    </submittedName>
</protein>
<reference evidence="1" key="2">
    <citation type="submission" date="2021-01" db="EMBL/GenBank/DDBJ databases">
        <authorList>
            <person name="Schikora-Tamarit M.A."/>
        </authorList>
    </citation>
    <scope>NUCLEOTIDE SEQUENCE</scope>
    <source>
        <strain evidence="1">CBS6075</strain>
    </source>
</reference>
<comment type="caution">
    <text evidence="1">The sequence shown here is derived from an EMBL/GenBank/DDBJ whole genome shotgun (WGS) entry which is preliminary data.</text>
</comment>
<dbReference type="GeneID" id="70237538"/>
<evidence type="ECO:0000313" key="2">
    <source>
        <dbReference type="Proteomes" id="UP000769157"/>
    </source>
</evidence>
<evidence type="ECO:0000313" key="1">
    <source>
        <dbReference type="EMBL" id="KAH3662323.1"/>
    </source>
</evidence>
<gene>
    <name evidence="1" type="ORF">OGAPHI_005574</name>
</gene>